<organism evidence="1 2">
    <name type="scientific">Ancylostoma ceylanicum</name>
    <dbReference type="NCBI Taxonomy" id="53326"/>
    <lineage>
        <taxon>Eukaryota</taxon>
        <taxon>Metazoa</taxon>
        <taxon>Ecdysozoa</taxon>
        <taxon>Nematoda</taxon>
        <taxon>Chromadorea</taxon>
        <taxon>Rhabditida</taxon>
        <taxon>Rhabditina</taxon>
        <taxon>Rhabditomorpha</taxon>
        <taxon>Strongyloidea</taxon>
        <taxon>Ancylostomatidae</taxon>
        <taxon>Ancylostomatinae</taxon>
        <taxon>Ancylostoma</taxon>
    </lineage>
</organism>
<gene>
    <name evidence="1" type="primary">Acey_s0431.g1320</name>
    <name evidence="1" type="ORF">Y032_0431g1320</name>
</gene>
<accession>A0A016WZU1</accession>
<dbReference type="Proteomes" id="UP000024635">
    <property type="component" value="Unassembled WGS sequence"/>
</dbReference>
<sequence>MLLILMTSTSAFPLFEKFSLTNDSAETTTPTVIHHRHRKASSFANISLQNCFIIPIVSCRFSTTIATNIADAA</sequence>
<name>A0A016WZU1_9BILA</name>
<evidence type="ECO:0000313" key="2">
    <source>
        <dbReference type="Proteomes" id="UP000024635"/>
    </source>
</evidence>
<protein>
    <submittedName>
        <fullName evidence="1">Uncharacterized protein</fullName>
    </submittedName>
</protein>
<evidence type="ECO:0000313" key="1">
    <source>
        <dbReference type="EMBL" id="EYC45344.1"/>
    </source>
</evidence>
<proteinExistence type="predicted"/>
<dbReference type="AlphaFoldDB" id="A0A016WZU1"/>
<keyword evidence="2" id="KW-1185">Reference proteome</keyword>
<dbReference type="OrthoDB" id="10446861at2759"/>
<comment type="caution">
    <text evidence="1">The sequence shown here is derived from an EMBL/GenBank/DDBJ whole genome shotgun (WGS) entry which is preliminary data.</text>
</comment>
<dbReference type="EMBL" id="JARK01000031">
    <property type="protein sequence ID" value="EYC45344.1"/>
    <property type="molecule type" value="Genomic_DNA"/>
</dbReference>
<reference evidence="2" key="1">
    <citation type="journal article" date="2015" name="Nat. Genet.">
        <title>The genome and transcriptome of the zoonotic hookworm Ancylostoma ceylanicum identify infection-specific gene families.</title>
        <authorList>
            <person name="Schwarz E.M."/>
            <person name="Hu Y."/>
            <person name="Antoshechkin I."/>
            <person name="Miller M.M."/>
            <person name="Sternberg P.W."/>
            <person name="Aroian R.V."/>
        </authorList>
    </citation>
    <scope>NUCLEOTIDE SEQUENCE</scope>
    <source>
        <strain evidence="2">HY135</strain>
    </source>
</reference>